<evidence type="ECO:0000313" key="2">
    <source>
        <dbReference type="EMBL" id="GAA4798996.1"/>
    </source>
</evidence>
<sequence length="328" mass="36688">MQRRSARRADGADRDVETALDALYTTPPPGFVTCRTELAAEARSAGRGDDARRLRAARRPTLAAWAANLLLRSRPREAAELLELGRALREAYRTLDAVELKSLNARRNLVTALSRQAAELADERGQRLSAAVRQEVESTLSAVLADQEAADRWATGRLHVALTPPSVFPAGDLTAPHPARPRKPRAAQTPEPRDERTGPAPRAGDERTGPAPRAGDELAERRRARQERLSRARESAETATRRLTTARTEESASDTVLRRARERREAAEERVAAAARELREAREEARQARREQRRAEESRHTAEQERTAAEQETREAERTVRRLEPRGR</sequence>
<evidence type="ECO:0008006" key="4">
    <source>
        <dbReference type="Google" id="ProtNLM"/>
    </source>
</evidence>
<accession>A0ABP9BQI7</accession>
<keyword evidence="3" id="KW-1185">Reference proteome</keyword>
<reference evidence="3" key="1">
    <citation type="journal article" date="2019" name="Int. J. Syst. Evol. Microbiol.">
        <title>The Global Catalogue of Microorganisms (GCM) 10K type strain sequencing project: providing services to taxonomists for standard genome sequencing and annotation.</title>
        <authorList>
            <consortium name="The Broad Institute Genomics Platform"/>
            <consortium name="The Broad Institute Genome Sequencing Center for Infectious Disease"/>
            <person name="Wu L."/>
            <person name="Ma J."/>
        </authorList>
    </citation>
    <scope>NUCLEOTIDE SEQUENCE [LARGE SCALE GENOMIC DNA]</scope>
    <source>
        <strain evidence="3">JCM 18081</strain>
    </source>
</reference>
<protein>
    <recommendedName>
        <fullName evidence="4">Transposase</fullName>
    </recommendedName>
</protein>
<proteinExistence type="predicted"/>
<gene>
    <name evidence="2" type="ORF">GCM10023220_28740</name>
</gene>
<evidence type="ECO:0000313" key="3">
    <source>
        <dbReference type="Proteomes" id="UP001501265"/>
    </source>
</evidence>
<name>A0ABP9BQI7_9ACTN</name>
<feature type="compositionally biased region" description="Basic and acidic residues" evidence="1">
    <location>
        <begin position="191"/>
        <end position="240"/>
    </location>
</feature>
<feature type="region of interest" description="Disordered" evidence="1">
    <location>
        <begin position="165"/>
        <end position="328"/>
    </location>
</feature>
<evidence type="ECO:0000256" key="1">
    <source>
        <dbReference type="SAM" id="MobiDB-lite"/>
    </source>
</evidence>
<dbReference type="Proteomes" id="UP001501265">
    <property type="component" value="Unassembled WGS sequence"/>
</dbReference>
<feature type="compositionally biased region" description="Basic and acidic residues" evidence="1">
    <location>
        <begin position="256"/>
        <end position="328"/>
    </location>
</feature>
<dbReference type="RefSeq" id="WP_345619935.1">
    <property type="nucleotide sequence ID" value="NZ_BAABIG010000024.1"/>
</dbReference>
<dbReference type="EMBL" id="BAABIG010000024">
    <property type="protein sequence ID" value="GAA4798996.1"/>
    <property type="molecule type" value="Genomic_DNA"/>
</dbReference>
<comment type="caution">
    <text evidence="2">The sequence shown here is derived from an EMBL/GenBank/DDBJ whole genome shotgun (WGS) entry which is preliminary data.</text>
</comment>
<organism evidence="2 3">
    <name type="scientific">Streptomyces ziwulingensis</name>
    <dbReference type="NCBI Taxonomy" id="1045501"/>
    <lineage>
        <taxon>Bacteria</taxon>
        <taxon>Bacillati</taxon>
        <taxon>Actinomycetota</taxon>
        <taxon>Actinomycetes</taxon>
        <taxon>Kitasatosporales</taxon>
        <taxon>Streptomycetaceae</taxon>
        <taxon>Streptomyces</taxon>
    </lineage>
</organism>